<comment type="caution">
    <text evidence="2">The sequence shown here is derived from an EMBL/GenBank/DDBJ whole genome shotgun (WGS) entry which is preliminary data.</text>
</comment>
<dbReference type="EMBL" id="AOFI03000147">
    <property type="protein sequence ID" value="KAF4320567.1"/>
    <property type="molecule type" value="Genomic_DNA"/>
</dbReference>
<feature type="transmembrane region" description="Helical" evidence="1">
    <location>
        <begin position="97"/>
        <end position="118"/>
    </location>
</feature>
<name>A0A8J4S487_9STRA</name>
<dbReference type="Proteomes" id="UP000702964">
    <property type="component" value="Unassembled WGS sequence"/>
</dbReference>
<reference evidence="2" key="1">
    <citation type="journal article" date="2015" name="Genom Data">
        <title>Draft genome sequences of Phytophthora kernoviae and Phytophthora ramorum lineage EU2 from Scotland.</title>
        <authorList>
            <person name="Sambles C."/>
            <person name="Schlenzig A."/>
            <person name="O'Neill P."/>
            <person name="Grant M."/>
            <person name="Studholme D.J."/>
        </authorList>
    </citation>
    <scope>NUCLEOTIDE SEQUENCE</scope>
    <source>
        <strain evidence="2">00238/432</strain>
    </source>
</reference>
<sequence length="320" mass="35502">MLVSGLKVAALASAVACYIHPQIILQSVVDAEQDGADADASVRVMRGLLSLVSFGLSSFRPSWFWVFVTIAVLQMSLWGLQLSDESLFGIGVEAEKFLFQAGAVLCFTVVVGIILFGGNGDNKARFRKRVVAFYTKHNPEKLQDVDDLVEKYQLNEKLLFERLHRKYNALAAGEDNHSVMKKIDESEFLYEQSEEEDVESEEEEQPVVLAPKQKGLDAAPFEKPVKPAVTQQRLSSQDFQRFQKRIIGVTATTDPDMDDEEGTPPVSPRTAEKLGLAFARRQSSTLIHDAIAIARQAQQDRIEQRIANISSKSGDGYAGH</sequence>
<evidence type="ECO:0000256" key="1">
    <source>
        <dbReference type="SAM" id="Phobius"/>
    </source>
</evidence>
<keyword evidence="1" id="KW-1133">Transmembrane helix</keyword>
<feature type="transmembrane region" description="Helical" evidence="1">
    <location>
        <begin position="63"/>
        <end position="82"/>
    </location>
</feature>
<keyword evidence="1" id="KW-0812">Transmembrane</keyword>
<gene>
    <name evidence="2" type="ORF">G195_006192</name>
</gene>
<dbReference type="AlphaFoldDB" id="A0A8J4S487"/>
<reference evidence="2" key="2">
    <citation type="submission" date="2020-02" db="EMBL/GenBank/DDBJ databases">
        <authorList>
            <person name="Studholme D.J."/>
        </authorList>
    </citation>
    <scope>NUCLEOTIDE SEQUENCE</scope>
    <source>
        <strain evidence="2">00238/432</strain>
    </source>
</reference>
<evidence type="ECO:0000313" key="3">
    <source>
        <dbReference type="Proteomes" id="UP000702964"/>
    </source>
</evidence>
<proteinExistence type="predicted"/>
<protein>
    <submittedName>
        <fullName evidence="2">Uncharacterized protein</fullName>
    </submittedName>
</protein>
<evidence type="ECO:0000313" key="2">
    <source>
        <dbReference type="EMBL" id="KAF4320567.1"/>
    </source>
</evidence>
<organism evidence="2 3">
    <name type="scientific">Phytophthora kernoviae 00238/432</name>
    <dbReference type="NCBI Taxonomy" id="1284355"/>
    <lineage>
        <taxon>Eukaryota</taxon>
        <taxon>Sar</taxon>
        <taxon>Stramenopiles</taxon>
        <taxon>Oomycota</taxon>
        <taxon>Peronosporomycetes</taxon>
        <taxon>Peronosporales</taxon>
        <taxon>Peronosporaceae</taxon>
        <taxon>Phytophthora</taxon>
    </lineage>
</organism>
<accession>A0A8J4S487</accession>
<keyword evidence="1" id="KW-0472">Membrane</keyword>